<reference evidence="1" key="1">
    <citation type="journal article" date="2023" name="Mol. Phylogenet. Evol.">
        <title>Genome-scale phylogeny and comparative genomics of the fungal order Sordariales.</title>
        <authorList>
            <person name="Hensen N."/>
            <person name="Bonometti L."/>
            <person name="Westerberg I."/>
            <person name="Brannstrom I.O."/>
            <person name="Guillou S."/>
            <person name="Cros-Aarteil S."/>
            <person name="Calhoun S."/>
            <person name="Haridas S."/>
            <person name="Kuo A."/>
            <person name="Mondo S."/>
            <person name="Pangilinan J."/>
            <person name="Riley R."/>
            <person name="LaButti K."/>
            <person name="Andreopoulos B."/>
            <person name="Lipzen A."/>
            <person name="Chen C."/>
            <person name="Yan M."/>
            <person name="Daum C."/>
            <person name="Ng V."/>
            <person name="Clum A."/>
            <person name="Steindorff A."/>
            <person name="Ohm R.A."/>
            <person name="Martin F."/>
            <person name="Silar P."/>
            <person name="Natvig D.O."/>
            <person name="Lalanne C."/>
            <person name="Gautier V."/>
            <person name="Ament-Velasquez S.L."/>
            <person name="Kruys A."/>
            <person name="Hutchinson M.I."/>
            <person name="Powell A.J."/>
            <person name="Barry K."/>
            <person name="Miller A.N."/>
            <person name="Grigoriev I.V."/>
            <person name="Debuchy R."/>
            <person name="Gladieux P."/>
            <person name="Hiltunen Thoren M."/>
            <person name="Johannesson H."/>
        </authorList>
    </citation>
    <scope>NUCLEOTIDE SEQUENCE</scope>
    <source>
        <strain evidence="1">CBS 103.79</strain>
    </source>
</reference>
<gene>
    <name evidence="1" type="ORF">C8A05DRAFT_20536</name>
</gene>
<protein>
    <submittedName>
        <fullName evidence="1">Uncharacterized protein</fullName>
    </submittedName>
</protein>
<organism evidence="1 2">
    <name type="scientific">Staphylotrichum tortipilum</name>
    <dbReference type="NCBI Taxonomy" id="2831512"/>
    <lineage>
        <taxon>Eukaryota</taxon>
        <taxon>Fungi</taxon>
        <taxon>Dikarya</taxon>
        <taxon>Ascomycota</taxon>
        <taxon>Pezizomycotina</taxon>
        <taxon>Sordariomycetes</taxon>
        <taxon>Sordariomycetidae</taxon>
        <taxon>Sordariales</taxon>
        <taxon>Chaetomiaceae</taxon>
        <taxon>Staphylotrichum</taxon>
    </lineage>
</organism>
<dbReference type="EMBL" id="MU856593">
    <property type="protein sequence ID" value="KAK3896494.1"/>
    <property type="molecule type" value="Genomic_DNA"/>
</dbReference>
<dbReference type="Proteomes" id="UP001303889">
    <property type="component" value="Unassembled WGS sequence"/>
</dbReference>
<proteinExistence type="predicted"/>
<comment type="caution">
    <text evidence="1">The sequence shown here is derived from an EMBL/GenBank/DDBJ whole genome shotgun (WGS) entry which is preliminary data.</text>
</comment>
<evidence type="ECO:0000313" key="1">
    <source>
        <dbReference type="EMBL" id="KAK3896494.1"/>
    </source>
</evidence>
<keyword evidence="2" id="KW-1185">Reference proteome</keyword>
<accession>A0AAN6RMX0</accession>
<sequence>MSRQEPMECGHVDGCEIGYSSVRSYTIGWTANLAPVMWISGGFTVESSMETRTVHACPDNAYDYFAVWRKVGQTAYTVQNADLNVCTGTHPRSASSSCTGGFVVRVGRGWPV</sequence>
<name>A0AAN6RMX0_9PEZI</name>
<evidence type="ECO:0000313" key="2">
    <source>
        <dbReference type="Proteomes" id="UP001303889"/>
    </source>
</evidence>
<dbReference type="AlphaFoldDB" id="A0AAN6RMX0"/>
<reference evidence="1" key="2">
    <citation type="submission" date="2023-05" db="EMBL/GenBank/DDBJ databases">
        <authorList>
            <consortium name="Lawrence Berkeley National Laboratory"/>
            <person name="Steindorff A."/>
            <person name="Hensen N."/>
            <person name="Bonometti L."/>
            <person name="Westerberg I."/>
            <person name="Brannstrom I.O."/>
            <person name="Guillou S."/>
            <person name="Cros-Aarteil S."/>
            <person name="Calhoun S."/>
            <person name="Haridas S."/>
            <person name="Kuo A."/>
            <person name="Mondo S."/>
            <person name="Pangilinan J."/>
            <person name="Riley R."/>
            <person name="Labutti K."/>
            <person name="Andreopoulos B."/>
            <person name="Lipzen A."/>
            <person name="Chen C."/>
            <person name="Yanf M."/>
            <person name="Daum C."/>
            <person name="Ng V."/>
            <person name="Clum A."/>
            <person name="Ohm R."/>
            <person name="Martin F."/>
            <person name="Silar P."/>
            <person name="Natvig D."/>
            <person name="Lalanne C."/>
            <person name="Gautier V."/>
            <person name="Ament-Velasquez S.L."/>
            <person name="Kruys A."/>
            <person name="Hutchinson M.I."/>
            <person name="Powell A.J."/>
            <person name="Barry K."/>
            <person name="Miller A.N."/>
            <person name="Grigoriev I.V."/>
            <person name="Debuchy R."/>
            <person name="Gladieux P."/>
            <person name="Thoren M.H."/>
            <person name="Johannesson H."/>
        </authorList>
    </citation>
    <scope>NUCLEOTIDE SEQUENCE</scope>
    <source>
        <strain evidence="1">CBS 103.79</strain>
    </source>
</reference>